<reference evidence="3" key="1">
    <citation type="submission" date="2015-01" db="EMBL/GenBank/DDBJ databases">
        <authorList>
            <person name="Aksoy S."/>
            <person name="Warren W."/>
            <person name="Wilson R.K."/>
        </authorList>
    </citation>
    <scope>NUCLEOTIDE SEQUENCE [LARGE SCALE GENOMIC DNA]</scope>
    <source>
        <strain evidence="3">IAEA</strain>
    </source>
</reference>
<dbReference type="EMBL" id="JXJN01029214">
    <property type="status" value="NOT_ANNOTATED_CDS"/>
    <property type="molecule type" value="Genomic_DNA"/>
</dbReference>
<protein>
    <submittedName>
        <fullName evidence="2">Uncharacterized protein</fullName>
    </submittedName>
</protein>
<dbReference type="EnsemblMetazoa" id="GPPI051449-RA">
    <property type="protein sequence ID" value="GPPI051449-PA"/>
    <property type="gene ID" value="GPPI051449"/>
</dbReference>
<evidence type="ECO:0000256" key="1">
    <source>
        <dbReference type="SAM" id="Phobius"/>
    </source>
</evidence>
<keyword evidence="1" id="KW-1133">Transmembrane helix</keyword>
<proteinExistence type="predicted"/>
<name>A0A1B0C7M4_9MUSC</name>
<reference evidence="2" key="2">
    <citation type="submission" date="2020-05" db="UniProtKB">
        <authorList>
            <consortium name="EnsemblMetazoa"/>
        </authorList>
    </citation>
    <scope>IDENTIFICATION</scope>
    <source>
        <strain evidence="2">IAEA</strain>
    </source>
</reference>
<dbReference type="Proteomes" id="UP000092460">
    <property type="component" value="Unassembled WGS sequence"/>
</dbReference>
<evidence type="ECO:0000313" key="2">
    <source>
        <dbReference type="EnsemblMetazoa" id="GPPI051449-PA"/>
    </source>
</evidence>
<accession>A0A1B0C7M4</accession>
<sequence length="81" mass="8862">MIYECVFGSEIALFQALCGRNMFNKLFTSVLFLWIIVCLCYQAVDALVPTPDLPLDVANKLQKCASEAVKSVCGGKGNVKN</sequence>
<dbReference type="AlphaFoldDB" id="A0A1B0C7M4"/>
<feature type="transmembrane region" description="Helical" evidence="1">
    <location>
        <begin position="26"/>
        <end position="44"/>
    </location>
</feature>
<keyword evidence="1" id="KW-0472">Membrane</keyword>
<evidence type="ECO:0000313" key="3">
    <source>
        <dbReference type="Proteomes" id="UP000092460"/>
    </source>
</evidence>
<dbReference type="EMBL" id="JXJN01029213">
    <property type="status" value="NOT_ANNOTATED_CDS"/>
    <property type="molecule type" value="Genomic_DNA"/>
</dbReference>
<organism evidence="2 3">
    <name type="scientific">Glossina palpalis gambiensis</name>
    <dbReference type="NCBI Taxonomy" id="67801"/>
    <lineage>
        <taxon>Eukaryota</taxon>
        <taxon>Metazoa</taxon>
        <taxon>Ecdysozoa</taxon>
        <taxon>Arthropoda</taxon>
        <taxon>Hexapoda</taxon>
        <taxon>Insecta</taxon>
        <taxon>Pterygota</taxon>
        <taxon>Neoptera</taxon>
        <taxon>Endopterygota</taxon>
        <taxon>Diptera</taxon>
        <taxon>Brachycera</taxon>
        <taxon>Muscomorpha</taxon>
        <taxon>Hippoboscoidea</taxon>
        <taxon>Glossinidae</taxon>
        <taxon>Glossina</taxon>
    </lineage>
</organism>
<dbReference type="VEuPathDB" id="VectorBase:GPPI051449"/>
<keyword evidence="1" id="KW-0812">Transmembrane</keyword>
<keyword evidence="3" id="KW-1185">Reference proteome</keyword>